<dbReference type="EMBL" id="DTDJ01000043">
    <property type="protein sequence ID" value="HGL17888.1"/>
    <property type="molecule type" value="Genomic_DNA"/>
</dbReference>
<dbReference type="InterPro" id="IPR027417">
    <property type="entry name" value="P-loop_NTPase"/>
</dbReference>
<dbReference type="PANTHER" id="PTHR48102:SF7">
    <property type="entry name" value="ATP-DEPENDENT CLP PROTEASE ATP-BINDING SUBUNIT CLPX-LIKE, MITOCHONDRIAL"/>
    <property type="match status" value="1"/>
</dbReference>
<feature type="domain" description="ClpX-type ZB" evidence="8">
    <location>
        <begin position="1"/>
        <end position="55"/>
    </location>
</feature>
<dbReference type="InterPro" id="IPR019489">
    <property type="entry name" value="Clp_ATPase_C"/>
</dbReference>
<evidence type="ECO:0000256" key="6">
    <source>
        <dbReference type="HAMAP-Rule" id="MF_00175"/>
    </source>
</evidence>
<name>A0A7C2P0D7_UNCW3</name>
<evidence type="ECO:0000256" key="5">
    <source>
        <dbReference type="ARBA" id="ARBA00023186"/>
    </source>
</evidence>
<feature type="binding site" evidence="6 7">
    <location>
        <position position="36"/>
    </location>
    <ligand>
        <name>Zn(2+)</name>
        <dbReference type="ChEBI" id="CHEBI:29105"/>
    </ligand>
</feature>
<dbReference type="Gene3D" id="1.10.8.60">
    <property type="match status" value="1"/>
</dbReference>
<keyword evidence="1 6" id="KW-0479">Metal-binding</keyword>
<dbReference type="SMART" id="SM00994">
    <property type="entry name" value="zf-C4_ClpX"/>
    <property type="match status" value="1"/>
</dbReference>
<dbReference type="PANTHER" id="PTHR48102">
    <property type="entry name" value="ATP-DEPENDENT CLP PROTEASE ATP-BINDING SUBUNIT CLPX-LIKE, MITOCHONDRIAL-RELATED"/>
    <property type="match status" value="1"/>
</dbReference>
<dbReference type="EMBL" id="DSOL01000093">
    <property type="protein sequence ID" value="HEN27673.1"/>
    <property type="molecule type" value="Genomic_DNA"/>
</dbReference>
<dbReference type="InterPro" id="IPR004487">
    <property type="entry name" value="Clp_protease_ATP-bd_su_ClpX"/>
</dbReference>
<dbReference type="Pfam" id="PF07724">
    <property type="entry name" value="AAA_2"/>
    <property type="match status" value="1"/>
</dbReference>
<dbReference type="GO" id="GO:0140662">
    <property type="term" value="F:ATP-dependent protein folding chaperone"/>
    <property type="evidence" value="ECO:0007669"/>
    <property type="project" value="InterPro"/>
</dbReference>
<dbReference type="InterPro" id="IPR003959">
    <property type="entry name" value="ATPase_AAA_core"/>
</dbReference>
<accession>A0A7C2P0D7</accession>
<dbReference type="InterPro" id="IPR038366">
    <property type="entry name" value="Znf_CppX_C4_sf"/>
</dbReference>
<evidence type="ECO:0000259" key="8">
    <source>
        <dbReference type="PROSITE" id="PS51902"/>
    </source>
</evidence>
<dbReference type="GO" id="GO:0008270">
    <property type="term" value="F:zinc ion binding"/>
    <property type="evidence" value="ECO:0007669"/>
    <property type="project" value="UniProtKB-UniRule"/>
</dbReference>
<feature type="binding site" evidence="6">
    <location>
        <begin position="116"/>
        <end position="123"/>
    </location>
    <ligand>
        <name>ATP</name>
        <dbReference type="ChEBI" id="CHEBI:30616"/>
    </ligand>
</feature>
<evidence type="ECO:0000256" key="4">
    <source>
        <dbReference type="ARBA" id="ARBA00022840"/>
    </source>
</evidence>
<comment type="subunit">
    <text evidence="6">Component of the ClpX-ClpP complex. Forms a hexameric ring that, in the presence of ATP, binds to fourteen ClpP subunits assembled into a disk-like structure with a central cavity, resembling the structure of eukaryotic proteasomes.</text>
</comment>
<evidence type="ECO:0000256" key="2">
    <source>
        <dbReference type="ARBA" id="ARBA00022741"/>
    </source>
</evidence>
<dbReference type="PROSITE" id="PS51902">
    <property type="entry name" value="CLPX_ZB"/>
    <property type="match status" value="1"/>
</dbReference>
<keyword evidence="5 6" id="KW-0143">Chaperone</keyword>
<dbReference type="Pfam" id="PF10431">
    <property type="entry name" value="ClpB_D2-small"/>
    <property type="match status" value="1"/>
</dbReference>
<dbReference type="NCBIfam" id="NF003745">
    <property type="entry name" value="PRK05342.1"/>
    <property type="match status" value="1"/>
</dbReference>
<keyword evidence="3 6" id="KW-0862">Zinc</keyword>
<dbReference type="GO" id="GO:0051082">
    <property type="term" value="F:unfolded protein binding"/>
    <property type="evidence" value="ECO:0007669"/>
    <property type="project" value="UniProtKB-UniRule"/>
</dbReference>
<feature type="binding site" evidence="6 7">
    <location>
        <position position="17"/>
    </location>
    <ligand>
        <name>Zn(2+)</name>
        <dbReference type="ChEBI" id="CHEBI:29105"/>
    </ligand>
</feature>
<reference evidence="9" key="1">
    <citation type="journal article" date="2020" name="mSystems">
        <title>Genome- and Community-Level Interaction Insights into Carbon Utilization and Element Cycling Functions of Hydrothermarchaeota in Hydrothermal Sediment.</title>
        <authorList>
            <person name="Zhou Z."/>
            <person name="Liu Y."/>
            <person name="Xu W."/>
            <person name="Pan J."/>
            <person name="Luo Z.H."/>
            <person name="Li M."/>
        </authorList>
    </citation>
    <scope>NUCLEOTIDE SEQUENCE [LARGE SCALE GENOMIC DNA]</scope>
    <source>
        <strain evidence="9">SpSt-34</strain>
        <strain evidence="10">SpSt-69</strain>
    </source>
</reference>
<dbReference type="Gene3D" id="6.20.220.10">
    <property type="entry name" value="ClpX chaperone, C4-type zinc finger domain"/>
    <property type="match status" value="1"/>
</dbReference>
<organism evidence="9">
    <name type="scientific">candidate division WOR-3 bacterium</name>
    <dbReference type="NCBI Taxonomy" id="2052148"/>
    <lineage>
        <taxon>Bacteria</taxon>
        <taxon>Bacteria division WOR-3</taxon>
    </lineage>
</organism>
<dbReference type="GO" id="GO:0051603">
    <property type="term" value="P:proteolysis involved in protein catabolic process"/>
    <property type="evidence" value="ECO:0007669"/>
    <property type="project" value="TreeGrafter"/>
</dbReference>
<evidence type="ECO:0000313" key="11">
    <source>
        <dbReference type="EMBL" id="HGL18019.1"/>
    </source>
</evidence>
<dbReference type="SUPFAM" id="SSF52540">
    <property type="entry name" value="P-loop containing nucleoside triphosphate hydrolases"/>
    <property type="match status" value="1"/>
</dbReference>
<protein>
    <recommendedName>
        <fullName evidence="6">ATP-dependent Clp protease ATP-binding subunit ClpX</fullName>
    </recommendedName>
</protein>
<evidence type="ECO:0000313" key="10">
    <source>
        <dbReference type="EMBL" id="HGL17888.1"/>
    </source>
</evidence>
<dbReference type="SUPFAM" id="SSF57716">
    <property type="entry name" value="Glucocorticoid receptor-like (DNA-binding domain)"/>
    <property type="match status" value="1"/>
</dbReference>
<evidence type="ECO:0000313" key="9">
    <source>
        <dbReference type="EMBL" id="HEN27673.1"/>
    </source>
</evidence>
<dbReference type="InterPro" id="IPR046425">
    <property type="entry name" value="ClpX_bact"/>
</dbReference>
<gene>
    <name evidence="6 9" type="primary">clpX</name>
    <name evidence="9" type="ORF">ENQ77_03230</name>
    <name evidence="10" type="ORF">ENU66_06150</name>
    <name evidence="11" type="ORF">ENU66_06815</name>
</gene>
<evidence type="ECO:0000256" key="3">
    <source>
        <dbReference type="ARBA" id="ARBA00022833"/>
    </source>
</evidence>
<dbReference type="InterPro" id="IPR059188">
    <property type="entry name" value="Znf_CLPX-like"/>
</dbReference>
<dbReference type="AlphaFoldDB" id="A0A7C2P0D7"/>
<dbReference type="EMBL" id="DTDJ01000043">
    <property type="protein sequence ID" value="HGL18019.1"/>
    <property type="molecule type" value="Genomic_DNA"/>
</dbReference>
<dbReference type="InterPro" id="IPR050052">
    <property type="entry name" value="ATP-dep_Clp_protease_ClpX"/>
</dbReference>
<sequence length="417" mass="47304">MPRKKITKERHIHCSFCGRPKSENLRLIAGIDAYICEDCVKIAYDIIRDEEKTKREFKTFTLPTPEEIKAYLDDYVIGQELAKKVLSVAVYNHYKRILNPKKDIELQKTNVLLIGPTGSGKTLLAKTLAKLLDVPFAIFDVTSLTESGYVGEDVEMILLRLIQNAGGDIEKASYGIVYLDEIDKIAYKHTTGRDVSGEGVQEELLKLLEGHVVNVPMKSNKKMSEQPTYQIDTSNILFILGGAFVGIEDIIRSRLGSTEMGFKSIQRDVSKLTYNEIISKVEPEDVIKYGFLPEFVGRIPVIVPLHSLGKEELIRILTEPRDAVIKQYQRFFEMENVKLSFTEDALEAIADIAIQTKTGARGLRNIIEKALLETMFKLPTLRQKRPIEEVIVDKEVITSGKEPVIIFSEYKKRKESF</sequence>
<dbReference type="Gene3D" id="3.40.50.300">
    <property type="entry name" value="P-loop containing nucleotide triphosphate hydrolases"/>
    <property type="match status" value="1"/>
</dbReference>
<dbReference type="SMART" id="SM00382">
    <property type="entry name" value="AAA"/>
    <property type="match status" value="1"/>
</dbReference>
<dbReference type="NCBIfam" id="TIGR00382">
    <property type="entry name" value="clpX"/>
    <property type="match status" value="1"/>
</dbReference>
<dbReference type="SMART" id="SM01086">
    <property type="entry name" value="ClpB_D2-small"/>
    <property type="match status" value="1"/>
</dbReference>
<dbReference type="HAMAP" id="MF_00175">
    <property type="entry name" value="ClpX"/>
    <property type="match status" value="1"/>
</dbReference>
<dbReference type="GO" id="GO:0016887">
    <property type="term" value="F:ATP hydrolysis activity"/>
    <property type="evidence" value="ECO:0007669"/>
    <property type="project" value="InterPro"/>
</dbReference>
<comment type="caution">
    <text evidence="9">The sequence shown here is derived from an EMBL/GenBank/DDBJ whole genome shotgun (WGS) entry which is preliminary data.</text>
</comment>
<comment type="similarity">
    <text evidence="6 7">Belongs to the ClpX chaperone family.</text>
</comment>
<keyword evidence="9" id="KW-0645">Protease</keyword>
<proteinExistence type="inferred from homology"/>
<dbReference type="InterPro" id="IPR003593">
    <property type="entry name" value="AAA+_ATPase"/>
</dbReference>
<dbReference type="GO" id="GO:0005524">
    <property type="term" value="F:ATP binding"/>
    <property type="evidence" value="ECO:0007669"/>
    <property type="project" value="UniProtKB-UniRule"/>
</dbReference>
<dbReference type="Pfam" id="PF06689">
    <property type="entry name" value="zf-C4_ClpX"/>
    <property type="match status" value="1"/>
</dbReference>
<dbReference type="InterPro" id="IPR010603">
    <property type="entry name" value="Znf_CppX_C4"/>
</dbReference>
<dbReference type="GO" id="GO:0046983">
    <property type="term" value="F:protein dimerization activity"/>
    <property type="evidence" value="ECO:0007669"/>
    <property type="project" value="UniProtKB-UniRule"/>
</dbReference>
<feature type="binding site" evidence="6 7">
    <location>
        <position position="14"/>
    </location>
    <ligand>
        <name>Zn(2+)</name>
        <dbReference type="ChEBI" id="CHEBI:29105"/>
    </ligand>
</feature>
<dbReference type="FunFam" id="1.10.8.60:FF:000002">
    <property type="entry name" value="ATP-dependent Clp protease ATP-binding subunit ClpX"/>
    <property type="match status" value="1"/>
</dbReference>
<keyword evidence="9" id="KW-0378">Hydrolase</keyword>
<keyword evidence="4 6" id="KW-0067">ATP-binding</keyword>
<comment type="function">
    <text evidence="6">ATP-dependent specificity component of the Clp protease. It directs the protease to specific substrates. Can perform chaperone functions in the absence of ClpP.</text>
</comment>
<keyword evidence="2 6" id="KW-0547">Nucleotide-binding</keyword>
<feature type="binding site" evidence="6 7">
    <location>
        <position position="39"/>
    </location>
    <ligand>
        <name>Zn(2+)</name>
        <dbReference type="ChEBI" id="CHEBI:29105"/>
    </ligand>
</feature>
<evidence type="ECO:0000256" key="7">
    <source>
        <dbReference type="PROSITE-ProRule" id="PRU01250"/>
    </source>
</evidence>
<dbReference type="GO" id="GO:0008233">
    <property type="term" value="F:peptidase activity"/>
    <property type="evidence" value="ECO:0007669"/>
    <property type="project" value="UniProtKB-KW"/>
</dbReference>
<evidence type="ECO:0000256" key="1">
    <source>
        <dbReference type="ARBA" id="ARBA00022723"/>
    </source>
</evidence>